<feature type="repeat" description="ANK" evidence="7">
    <location>
        <begin position="73"/>
        <end position="96"/>
    </location>
</feature>
<accession>R0H7F1</accession>
<evidence type="ECO:0000256" key="5">
    <source>
        <dbReference type="ARBA" id="ARBA00023043"/>
    </source>
</evidence>
<keyword evidence="2 8" id="KW-0812">Transmembrane</keyword>
<dbReference type="Pfam" id="PF13962">
    <property type="entry name" value="PGG"/>
    <property type="match status" value="1"/>
</dbReference>
<evidence type="ECO:0000256" key="7">
    <source>
        <dbReference type="PROSITE-ProRule" id="PRU00023"/>
    </source>
</evidence>
<gene>
    <name evidence="10" type="ORF">CARUB_v10018542mg</name>
</gene>
<reference evidence="11" key="1">
    <citation type="journal article" date="2013" name="Nat. Genet.">
        <title>The Capsella rubella genome and the genomic consequences of rapid mating system evolution.</title>
        <authorList>
            <person name="Slotte T."/>
            <person name="Hazzouri K.M."/>
            <person name="Agren J.A."/>
            <person name="Koenig D."/>
            <person name="Maumus F."/>
            <person name="Guo Y.L."/>
            <person name="Steige K."/>
            <person name="Platts A.E."/>
            <person name="Escobar J.S."/>
            <person name="Newman L.K."/>
            <person name="Wang W."/>
            <person name="Mandakova T."/>
            <person name="Vello E."/>
            <person name="Smith L.M."/>
            <person name="Henz S.R."/>
            <person name="Steffen J."/>
            <person name="Takuno S."/>
            <person name="Brandvain Y."/>
            <person name="Coop G."/>
            <person name="Andolfatto P."/>
            <person name="Hu T.T."/>
            <person name="Blanchette M."/>
            <person name="Clark R.M."/>
            <person name="Quesneville H."/>
            <person name="Nordborg M."/>
            <person name="Gaut B.S."/>
            <person name="Lysak M.A."/>
            <person name="Jenkins J."/>
            <person name="Grimwood J."/>
            <person name="Chapman J."/>
            <person name="Prochnik S."/>
            <person name="Shu S."/>
            <person name="Rokhsar D."/>
            <person name="Schmutz J."/>
            <person name="Weigel D."/>
            <person name="Wright S.I."/>
        </authorList>
    </citation>
    <scope>NUCLEOTIDE SEQUENCE [LARGE SCALE GENOMIC DNA]</scope>
    <source>
        <strain evidence="11">cv. Monte Gargano</strain>
    </source>
</reference>
<keyword evidence="6 8" id="KW-0472">Membrane</keyword>
<evidence type="ECO:0000313" key="10">
    <source>
        <dbReference type="EMBL" id="EOA25229.1"/>
    </source>
</evidence>
<dbReference type="STRING" id="81985.R0H7F1"/>
<dbReference type="GO" id="GO:0005886">
    <property type="term" value="C:plasma membrane"/>
    <property type="evidence" value="ECO:0007669"/>
    <property type="project" value="TreeGrafter"/>
</dbReference>
<dbReference type="OrthoDB" id="1111506at2759"/>
<evidence type="ECO:0000259" key="9">
    <source>
        <dbReference type="Pfam" id="PF13962"/>
    </source>
</evidence>
<dbReference type="PANTHER" id="PTHR24186:SF38">
    <property type="entry name" value="ANKYRIN REPEAT FAMILY PROTEIN"/>
    <property type="match status" value="1"/>
</dbReference>
<feature type="transmembrane region" description="Helical" evidence="8">
    <location>
        <begin position="296"/>
        <end position="321"/>
    </location>
</feature>
<dbReference type="SMART" id="SM00248">
    <property type="entry name" value="ANK"/>
    <property type="match status" value="3"/>
</dbReference>
<feature type="domain" description="PGG" evidence="9">
    <location>
        <begin position="253"/>
        <end position="358"/>
    </location>
</feature>
<comment type="subcellular location">
    <subcellularLocation>
        <location evidence="1">Membrane</location>
        <topology evidence="1">Multi-pass membrane protein</topology>
    </subcellularLocation>
</comment>
<dbReference type="InterPro" id="IPR026961">
    <property type="entry name" value="PGG_dom"/>
</dbReference>
<dbReference type="PROSITE" id="PS50088">
    <property type="entry name" value="ANK_REPEAT"/>
    <property type="match status" value="1"/>
</dbReference>
<keyword evidence="3" id="KW-0677">Repeat</keyword>
<dbReference type="PANTHER" id="PTHR24186">
    <property type="entry name" value="PROTEIN PHOSPHATASE 1 REGULATORY SUBUNIT"/>
    <property type="match status" value="1"/>
</dbReference>
<dbReference type="SUPFAM" id="SSF48403">
    <property type="entry name" value="Ankyrin repeat"/>
    <property type="match status" value="1"/>
</dbReference>
<organism evidence="10 11">
    <name type="scientific">Capsella rubella</name>
    <dbReference type="NCBI Taxonomy" id="81985"/>
    <lineage>
        <taxon>Eukaryota</taxon>
        <taxon>Viridiplantae</taxon>
        <taxon>Streptophyta</taxon>
        <taxon>Embryophyta</taxon>
        <taxon>Tracheophyta</taxon>
        <taxon>Spermatophyta</taxon>
        <taxon>Magnoliopsida</taxon>
        <taxon>eudicotyledons</taxon>
        <taxon>Gunneridae</taxon>
        <taxon>Pentapetalae</taxon>
        <taxon>rosids</taxon>
        <taxon>malvids</taxon>
        <taxon>Brassicales</taxon>
        <taxon>Brassicaceae</taxon>
        <taxon>Camelineae</taxon>
        <taxon>Capsella</taxon>
    </lineage>
</organism>
<dbReference type="Proteomes" id="UP000029121">
    <property type="component" value="Unassembled WGS sequence"/>
</dbReference>
<dbReference type="KEGG" id="crb:17887198"/>
<keyword evidence="11" id="KW-1185">Reference proteome</keyword>
<feature type="transmembrane region" description="Helical" evidence="8">
    <location>
        <begin position="333"/>
        <end position="356"/>
    </location>
</feature>
<dbReference type="EMBL" id="KB870809">
    <property type="protein sequence ID" value="EOA25229.1"/>
    <property type="molecule type" value="Genomic_DNA"/>
</dbReference>
<evidence type="ECO:0000256" key="6">
    <source>
        <dbReference type="ARBA" id="ARBA00023136"/>
    </source>
</evidence>
<evidence type="ECO:0000256" key="2">
    <source>
        <dbReference type="ARBA" id="ARBA00022692"/>
    </source>
</evidence>
<evidence type="ECO:0000256" key="1">
    <source>
        <dbReference type="ARBA" id="ARBA00004141"/>
    </source>
</evidence>
<sequence length="431" mass="47659">MASCPRYVEEKTNEGMVLNLATQHGYMVSTSNNSKGLLAASLGRTSTFIRIPTKCERETLINDPKLEEMMNKDGLTPLHRAAMEGSVDILREFLDKAPSSFHSVTRGKKETVFHIAARHKKNEAFIFMAKSPKLDQLLYQLDGEGNNVLHVAASVGSIALVNYIIEETKIEVTAKNKKGFAAIDLLNKDDEGSRQISTALMCGPDLLIEHSSSTREVGTLVIQVIDELKQLQMQMLRVQSKVTPNKEMEMQLEALQNARNTITIVAVLIASVTFTCGLNPPGGVNQEGKAAAGRTLAFMIFSISNSIALFTSVSMVILLLSIIPYREDSLKKFLIITHWMMWVAVAAMTSAYVAAASVTLPRFRENKWLVHATVAIAGLTLGGMFIYLQFKMARCMLRRLVFRKCMSSFTSVPKNGSLDMAANSIHGYYSY</sequence>
<dbReference type="AlphaFoldDB" id="R0H7F1"/>
<dbReference type="InterPro" id="IPR002110">
    <property type="entry name" value="Ankyrin_rpt"/>
</dbReference>
<dbReference type="InterPro" id="IPR036770">
    <property type="entry name" value="Ankyrin_rpt-contain_sf"/>
</dbReference>
<keyword evidence="5 7" id="KW-0040">ANK repeat</keyword>
<dbReference type="Gene3D" id="1.25.40.20">
    <property type="entry name" value="Ankyrin repeat-containing domain"/>
    <property type="match status" value="2"/>
</dbReference>
<dbReference type="PROSITE" id="PS50297">
    <property type="entry name" value="ANK_REP_REGION"/>
    <property type="match status" value="1"/>
</dbReference>
<feature type="transmembrane region" description="Helical" evidence="8">
    <location>
        <begin position="368"/>
        <end position="390"/>
    </location>
</feature>
<name>R0H7F1_9BRAS</name>
<evidence type="ECO:0000256" key="8">
    <source>
        <dbReference type="SAM" id="Phobius"/>
    </source>
</evidence>
<proteinExistence type="predicted"/>
<evidence type="ECO:0000313" key="11">
    <source>
        <dbReference type="Proteomes" id="UP000029121"/>
    </source>
</evidence>
<keyword evidence="4 8" id="KW-1133">Transmembrane helix</keyword>
<dbReference type="eggNOG" id="KOG0504">
    <property type="taxonomic scope" value="Eukaryota"/>
</dbReference>
<evidence type="ECO:0000256" key="4">
    <source>
        <dbReference type="ARBA" id="ARBA00022989"/>
    </source>
</evidence>
<protein>
    <recommendedName>
        <fullName evidence="9">PGG domain-containing protein</fullName>
    </recommendedName>
</protein>
<dbReference type="Pfam" id="PF12796">
    <property type="entry name" value="Ank_2"/>
    <property type="match status" value="1"/>
</dbReference>
<evidence type="ECO:0000256" key="3">
    <source>
        <dbReference type="ARBA" id="ARBA00022737"/>
    </source>
</evidence>